<dbReference type="RefSeq" id="WP_161721923.1">
    <property type="nucleotide sequence ID" value="NZ_JAAAXI010000003.1"/>
</dbReference>
<dbReference type="InterPro" id="IPR036052">
    <property type="entry name" value="TrpB-like_PALP_sf"/>
</dbReference>
<dbReference type="Pfam" id="PF00291">
    <property type="entry name" value="PALP"/>
    <property type="match status" value="1"/>
</dbReference>
<evidence type="ECO:0000259" key="3">
    <source>
        <dbReference type="Pfam" id="PF00291"/>
    </source>
</evidence>
<dbReference type="SUPFAM" id="SSF53686">
    <property type="entry name" value="Tryptophan synthase beta subunit-like PLP-dependent enzymes"/>
    <property type="match status" value="1"/>
</dbReference>
<comment type="cofactor">
    <cofactor evidence="1">
        <name>pyridoxal 5'-phosphate</name>
        <dbReference type="ChEBI" id="CHEBI:597326"/>
    </cofactor>
</comment>
<protein>
    <submittedName>
        <fullName evidence="4">Pyridoxal-phosphate dependent enzyme</fullName>
    </submittedName>
</protein>
<dbReference type="InterPro" id="IPR001926">
    <property type="entry name" value="TrpB-like_PALP"/>
</dbReference>
<dbReference type="PROSITE" id="PS00901">
    <property type="entry name" value="CYS_SYNTHASE"/>
    <property type="match status" value="1"/>
</dbReference>
<evidence type="ECO:0000256" key="1">
    <source>
        <dbReference type="ARBA" id="ARBA00001933"/>
    </source>
</evidence>
<dbReference type="Proteomes" id="UP000818323">
    <property type="component" value="Unassembled WGS sequence"/>
</dbReference>
<dbReference type="InterPro" id="IPR050214">
    <property type="entry name" value="Cys_Synth/Cystath_Beta-Synth"/>
</dbReference>
<dbReference type="PANTHER" id="PTHR10314">
    <property type="entry name" value="CYSTATHIONINE BETA-SYNTHASE"/>
    <property type="match status" value="1"/>
</dbReference>
<evidence type="ECO:0000256" key="2">
    <source>
        <dbReference type="ARBA" id="ARBA00022898"/>
    </source>
</evidence>
<evidence type="ECO:0000313" key="4">
    <source>
        <dbReference type="EMBL" id="NBJ24853.1"/>
    </source>
</evidence>
<comment type="caution">
    <text evidence="4">The sequence shown here is derived from an EMBL/GenBank/DDBJ whole genome shotgun (WGS) entry which is preliminary data.</text>
</comment>
<keyword evidence="2" id="KW-0663">Pyridoxal phosphate</keyword>
<organism evidence="4 5">
    <name type="scientific">Microvirga arsenatis</name>
    <dbReference type="NCBI Taxonomy" id="2692265"/>
    <lineage>
        <taxon>Bacteria</taxon>
        <taxon>Pseudomonadati</taxon>
        <taxon>Pseudomonadota</taxon>
        <taxon>Alphaproteobacteria</taxon>
        <taxon>Hyphomicrobiales</taxon>
        <taxon>Methylobacteriaceae</taxon>
        <taxon>Microvirga</taxon>
    </lineage>
</organism>
<accession>A0ABW9YXP9</accession>
<sequence>MTAQPRTILDRIGSTPLIALRRIAPANGARILLKCENENPTGSMKDRMALAMIEAAEASGRLGPGGSVVEYTGGSTGVSLALVCAVKGYPLDVVTSDAFSREKLDHMRLLGARLHIVESDGGRMTEKLTRDMIEQARVLAEAKGSFWTDQMRNRDQLAAYHRMADEIWRQTEGRIDGFVQSVGTAASLRGIAERLRHHRSGIRIVAVEPAESSVLSGGPSGAHRIDGIGAGYVVPLWQGSSVDGIEQASTEEAMAMAFRLAREEGLFAGTSTGANVIAALRLAERLGPDATVVTVMCDTGMKYLKTFGARLDAGAQT</sequence>
<gene>
    <name evidence="4" type="ORF">GR303_10865</name>
</gene>
<keyword evidence="5" id="KW-1185">Reference proteome</keyword>
<dbReference type="CDD" id="cd01561">
    <property type="entry name" value="CBS_like"/>
    <property type="match status" value="1"/>
</dbReference>
<proteinExistence type="predicted"/>
<dbReference type="Gene3D" id="3.40.50.1100">
    <property type="match status" value="2"/>
</dbReference>
<name>A0ABW9YXP9_9HYPH</name>
<evidence type="ECO:0000313" key="5">
    <source>
        <dbReference type="Proteomes" id="UP000818323"/>
    </source>
</evidence>
<reference evidence="4 5" key="1">
    <citation type="submission" date="2020-01" db="EMBL/GenBank/DDBJ databases">
        <title>Microvirga sp. nov., an arsenate reduction bacterium isolated from Tibet hotspring sediments.</title>
        <authorList>
            <person name="Yuan C.-G."/>
        </authorList>
    </citation>
    <scope>NUCLEOTIDE SEQUENCE [LARGE SCALE GENOMIC DNA]</scope>
    <source>
        <strain evidence="4 5">SYSU G3D203</strain>
    </source>
</reference>
<dbReference type="EMBL" id="JAAAXJ010000004">
    <property type="protein sequence ID" value="NBJ24853.1"/>
    <property type="molecule type" value="Genomic_DNA"/>
</dbReference>
<dbReference type="InterPro" id="IPR001216">
    <property type="entry name" value="P-phosphate_BS"/>
</dbReference>
<feature type="domain" description="Tryptophan synthase beta chain-like PALP" evidence="3">
    <location>
        <begin position="9"/>
        <end position="298"/>
    </location>
</feature>